<evidence type="ECO:0000313" key="3">
    <source>
        <dbReference type="EMBL" id="KAL3756779.1"/>
    </source>
</evidence>
<dbReference type="Proteomes" id="UP001530293">
    <property type="component" value="Unassembled WGS sequence"/>
</dbReference>
<organism evidence="3 4">
    <name type="scientific">Discostella pseudostelligera</name>
    <dbReference type="NCBI Taxonomy" id="259834"/>
    <lineage>
        <taxon>Eukaryota</taxon>
        <taxon>Sar</taxon>
        <taxon>Stramenopiles</taxon>
        <taxon>Ochrophyta</taxon>
        <taxon>Bacillariophyta</taxon>
        <taxon>Coscinodiscophyceae</taxon>
        <taxon>Thalassiosirophycidae</taxon>
        <taxon>Stephanodiscales</taxon>
        <taxon>Stephanodiscaceae</taxon>
        <taxon>Discostella</taxon>
    </lineage>
</organism>
<feature type="signal peptide" evidence="2">
    <location>
        <begin position="1"/>
        <end position="15"/>
    </location>
</feature>
<keyword evidence="2" id="KW-0732">Signal</keyword>
<reference evidence="3 4" key="1">
    <citation type="submission" date="2024-10" db="EMBL/GenBank/DDBJ databases">
        <title>Updated reference genomes for cyclostephanoid diatoms.</title>
        <authorList>
            <person name="Roberts W.R."/>
            <person name="Alverson A.J."/>
        </authorList>
    </citation>
    <scope>NUCLEOTIDE SEQUENCE [LARGE SCALE GENOMIC DNA]</scope>
    <source>
        <strain evidence="3 4">AJA232-27</strain>
    </source>
</reference>
<feature type="region of interest" description="Disordered" evidence="1">
    <location>
        <begin position="64"/>
        <end position="83"/>
    </location>
</feature>
<evidence type="ECO:0000256" key="1">
    <source>
        <dbReference type="SAM" id="MobiDB-lite"/>
    </source>
</evidence>
<accession>A0ABD3M217</accession>
<dbReference type="AlphaFoldDB" id="A0ABD3M217"/>
<keyword evidence="4" id="KW-1185">Reference proteome</keyword>
<gene>
    <name evidence="3" type="ORF">ACHAWU_003529</name>
</gene>
<dbReference type="EMBL" id="JALLBG020000293">
    <property type="protein sequence ID" value="KAL3756779.1"/>
    <property type="molecule type" value="Genomic_DNA"/>
</dbReference>
<proteinExistence type="predicted"/>
<evidence type="ECO:0000256" key="2">
    <source>
        <dbReference type="SAM" id="SignalP"/>
    </source>
</evidence>
<comment type="caution">
    <text evidence="3">The sequence shown here is derived from an EMBL/GenBank/DDBJ whole genome shotgun (WGS) entry which is preliminary data.</text>
</comment>
<protein>
    <submittedName>
        <fullName evidence="3">Uncharacterized protein</fullName>
    </submittedName>
</protein>
<feature type="region of interest" description="Disordered" evidence="1">
    <location>
        <begin position="171"/>
        <end position="219"/>
    </location>
</feature>
<evidence type="ECO:0000313" key="4">
    <source>
        <dbReference type="Proteomes" id="UP001530293"/>
    </source>
</evidence>
<feature type="chain" id="PRO_5044881140" evidence="2">
    <location>
        <begin position="16"/>
        <end position="219"/>
    </location>
</feature>
<name>A0ABD3M217_9STRA</name>
<sequence length="219" mass="23775">MRSFYLLVLAATVFAAGSFSANAFLASSSPTPPSSTSYTSTSTVLCEYIPTGFTKESWAKFKKTETEKNKKTPNLGRVGPKGFQSRSMQSFQEALERGEADHLLPVFNAKEKLARGEIKKQDIPYMQRGGAWDNSDVKGAQKKNWLSSDKAYAAGGYKKSQSVSILGEGAGLDWTGTRQTTGPAQSGVKLGKNYKAPNVSQMKGDAPEKKPKKGMFGFF</sequence>